<dbReference type="Proteomes" id="UP000294901">
    <property type="component" value="Unassembled WGS sequence"/>
</dbReference>
<dbReference type="InterPro" id="IPR036388">
    <property type="entry name" value="WH-like_DNA-bd_sf"/>
</dbReference>
<reference evidence="1 2" key="1">
    <citation type="submission" date="2019-03" db="EMBL/GenBank/DDBJ databases">
        <title>Sequencing the genomes of 1000 actinobacteria strains.</title>
        <authorList>
            <person name="Klenk H.-P."/>
        </authorList>
    </citation>
    <scope>NUCLEOTIDE SEQUENCE [LARGE SCALE GENOMIC DNA]</scope>
    <source>
        <strain evidence="1 2">DSM 43805</strain>
    </source>
</reference>
<keyword evidence="2" id="KW-1185">Reference proteome</keyword>
<organism evidence="1 2">
    <name type="scientific">Paractinoplanes brasiliensis</name>
    <dbReference type="NCBI Taxonomy" id="52695"/>
    <lineage>
        <taxon>Bacteria</taxon>
        <taxon>Bacillati</taxon>
        <taxon>Actinomycetota</taxon>
        <taxon>Actinomycetes</taxon>
        <taxon>Micromonosporales</taxon>
        <taxon>Micromonosporaceae</taxon>
        <taxon>Paractinoplanes</taxon>
    </lineage>
</organism>
<accession>A0A4R6JBB4</accession>
<evidence type="ECO:0008006" key="3">
    <source>
        <dbReference type="Google" id="ProtNLM"/>
    </source>
</evidence>
<evidence type="ECO:0000313" key="1">
    <source>
        <dbReference type="EMBL" id="TDO31795.1"/>
    </source>
</evidence>
<evidence type="ECO:0000313" key="2">
    <source>
        <dbReference type="Proteomes" id="UP000294901"/>
    </source>
</evidence>
<sequence>MTSIPFGPQLIGRTEKALNALLDRELAGTGLSEPQWVALTLTVTADGPREAELVARIAGALRVGEAREHLAALAAAGMVVTADDLTVRPTERGMALWTSVRAATGRIADALWNDLPDADREVAARVLNTVLTRAGAALEAV</sequence>
<name>A0A4R6JBB4_9ACTN</name>
<dbReference type="InterPro" id="IPR036390">
    <property type="entry name" value="WH_DNA-bd_sf"/>
</dbReference>
<gene>
    <name evidence="1" type="ORF">C8E87_7227</name>
</gene>
<protein>
    <recommendedName>
        <fullName evidence="3">DNA-binding MarR family transcriptional regulator</fullName>
    </recommendedName>
</protein>
<proteinExistence type="predicted"/>
<dbReference type="AlphaFoldDB" id="A0A4R6JBB4"/>
<comment type="caution">
    <text evidence="1">The sequence shown here is derived from an EMBL/GenBank/DDBJ whole genome shotgun (WGS) entry which is preliminary data.</text>
</comment>
<dbReference type="SUPFAM" id="SSF46785">
    <property type="entry name" value="Winged helix' DNA-binding domain"/>
    <property type="match status" value="1"/>
</dbReference>
<dbReference type="RefSeq" id="WP_166661394.1">
    <property type="nucleotide sequence ID" value="NZ_BOMD01000074.1"/>
</dbReference>
<dbReference type="Gene3D" id="1.10.10.10">
    <property type="entry name" value="Winged helix-like DNA-binding domain superfamily/Winged helix DNA-binding domain"/>
    <property type="match status" value="1"/>
</dbReference>
<dbReference type="EMBL" id="SNWR01000002">
    <property type="protein sequence ID" value="TDO31795.1"/>
    <property type="molecule type" value="Genomic_DNA"/>
</dbReference>